<dbReference type="SUPFAM" id="SSF50729">
    <property type="entry name" value="PH domain-like"/>
    <property type="match status" value="1"/>
</dbReference>
<dbReference type="CDD" id="cd13384">
    <property type="entry name" value="PH_Gab2_2"/>
    <property type="match status" value="1"/>
</dbReference>
<dbReference type="GO" id="GO:0005525">
    <property type="term" value="F:GTP binding"/>
    <property type="evidence" value="ECO:0007669"/>
    <property type="project" value="InterPro"/>
</dbReference>
<dbReference type="AlphaFoldDB" id="A0AAW0V4S3"/>
<dbReference type="SUPFAM" id="SSF52540">
    <property type="entry name" value="P-loop containing nucleoside triphosphate hydrolases"/>
    <property type="match status" value="1"/>
</dbReference>
<dbReference type="EMBL" id="JARAKH010000002">
    <property type="protein sequence ID" value="KAK8406503.1"/>
    <property type="molecule type" value="Genomic_DNA"/>
</dbReference>
<feature type="compositionally biased region" description="Low complexity" evidence="1">
    <location>
        <begin position="705"/>
        <end position="725"/>
    </location>
</feature>
<feature type="compositionally biased region" description="Polar residues" evidence="1">
    <location>
        <begin position="782"/>
        <end position="796"/>
    </location>
</feature>
<dbReference type="InterPro" id="IPR011993">
    <property type="entry name" value="PH-like_dom_sf"/>
</dbReference>
<feature type="region of interest" description="Disordered" evidence="1">
    <location>
        <begin position="299"/>
        <end position="337"/>
    </location>
</feature>
<dbReference type="InterPro" id="IPR046355">
    <property type="entry name" value="Gab1-4-like"/>
</dbReference>
<dbReference type="NCBIfam" id="TIGR00231">
    <property type="entry name" value="small_GTP"/>
    <property type="match status" value="1"/>
</dbReference>
<feature type="region of interest" description="Disordered" evidence="1">
    <location>
        <begin position="405"/>
        <end position="469"/>
    </location>
</feature>
<protein>
    <recommendedName>
        <fullName evidence="2">PH domain-containing protein</fullName>
    </recommendedName>
</protein>
<dbReference type="Proteomes" id="UP001487740">
    <property type="component" value="Unassembled WGS sequence"/>
</dbReference>
<feature type="compositionally biased region" description="Low complexity" evidence="1">
    <location>
        <begin position="325"/>
        <end position="337"/>
    </location>
</feature>
<keyword evidence="4" id="KW-1185">Reference proteome</keyword>
<dbReference type="GO" id="GO:0035591">
    <property type="term" value="F:signaling adaptor activity"/>
    <property type="evidence" value="ECO:0007669"/>
    <property type="project" value="TreeGrafter"/>
</dbReference>
<accession>A0AAW0V4S3</accession>
<comment type="caution">
    <text evidence="3">The sequence shown here is derived from an EMBL/GenBank/DDBJ whole genome shotgun (WGS) entry which is preliminary data.</text>
</comment>
<dbReference type="InterPro" id="IPR001806">
    <property type="entry name" value="Small_GTPase"/>
</dbReference>
<feature type="domain" description="PH" evidence="2">
    <location>
        <begin position="176"/>
        <end position="286"/>
    </location>
</feature>
<dbReference type="Gene3D" id="3.40.50.300">
    <property type="entry name" value="P-loop containing nucleotide triphosphate hydrolases"/>
    <property type="match status" value="1"/>
</dbReference>
<evidence type="ECO:0000256" key="1">
    <source>
        <dbReference type="SAM" id="MobiDB-lite"/>
    </source>
</evidence>
<name>A0AAW0V4S3_SCYPA</name>
<organism evidence="3 4">
    <name type="scientific">Scylla paramamosain</name>
    <name type="common">Mud crab</name>
    <dbReference type="NCBI Taxonomy" id="85552"/>
    <lineage>
        <taxon>Eukaryota</taxon>
        <taxon>Metazoa</taxon>
        <taxon>Ecdysozoa</taxon>
        <taxon>Arthropoda</taxon>
        <taxon>Crustacea</taxon>
        <taxon>Multicrustacea</taxon>
        <taxon>Malacostraca</taxon>
        <taxon>Eumalacostraca</taxon>
        <taxon>Eucarida</taxon>
        <taxon>Decapoda</taxon>
        <taxon>Pleocyemata</taxon>
        <taxon>Brachyura</taxon>
        <taxon>Eubrachyura</taxon>
        <taxon>Portunoidea</taxon>
        <taxon>Portunidae</taxon>
        <taxon>Portuninae</taxon>
        <taxon>Scylla</taxon>
    </lineage>
</organism>
<dbReference type="PANTHER" id="PTHR45960:SF2">
    <property type="entry name" value="PROTEIN DAUGHTER OF SEVENLESS"/>
    <property type="match status" value="1"/>
</dbReference>
<dbReference type="SMART" id="SM00233">
    <property type="entry name" value="PH"/>
    <property type="match status" value="1"/>
</dbReference>
<feature type="region of interest" description="Disordered" evidence="1">
    <location>
        <begin position="569"/>
        <end position="593"/>
    </location>
</feature>
<dbReference type="SMART" id="SM00173">
    <property type="entry name" value="RAS"/>
    <property type="match status" value="1"/>
</dbReference>
<evidence type="ECO:0000259" key="2">
    <source>
        <dbReference type="PROSITE" id="PS50003"/>
    </source>
</evidence>
<dbReference type="SMART" id="SM00174">
    <property type="entry name" value="RHO"/>
    <property type="match status" value="1"/>
</dbReference>
<dbReference type="PANTHER" id="PTHR45960">
    <property type="entry name" value="GRB2-ASSOCIATED-BINDING PROTEIN"/>
    <property type="match status" value="1"/>
</dbReference>
<dbReference type="PROSITE" id="PS50003">
    <property type="entry name" value="PH_DOMAIN"/>
    <property type="match status" value="1"/>
</dbReference>
<dbReference type="PROSITE" id="PS51419">
    <property type="entry name" value="RAB"/>
    <property type="match status" value="1"/>
</dbReference>
<dbReference type="InterPro" id="IPR001849">
    <property type="entry name" value="PH_domain"/>
</dbReference>
<feature type="region of interest" description="Disordered" evidence="1">
    <location>
        <begin position="646"/>
        <end position="834"/>
    </location>
</feature>
<dbReference type="PROSITE" id="PS51421">
    <property type="entry name" value="RAS"/>
    <property type="match status" value="1"/>
</dbReference>
<dbReference type="GO" id="GO:0007165">
    <property type="term" value="P:signal transduction"/>
    <property type="evidence" value="ECO:0007669"/>
    <property type="project" value="TreeGrafter"/>
</dbReference>
<dbReference type="InterPro" id="IPR005225">
    <property type="entry name" value="Small_GTP-bd"/>
</dbReference>
<sequence length="863" mass="95440">MLQLWDTAGQERFRRSMVQHYYRNVNAVVFVYDVTRMSTFQSLPSWIEECNQHNLNYNIPRILLGNKCDCKGEIAVPTNVAQRFADHHGMPLFETSAKDDSDCDHVEAIFLTLAHKLKAAKSMTLISPSQFPPDHIHRAVVEMANEEARHKTCGRPRTNGRGAEWVQAEMVPGSMEIVHEGMLKKAPPPKRLWRAKWRMRWFVLRSGELPGQYFLEYYTDQTRRKLKGKIDLDQCDQVDAGIAFPNPKLEYKYMFDIKTPKRVYFLCAETEREMNRWVDCVCQVCGLKIYSQEDEYPPMSLDHISPTPSATPPTPLHSLPHDPALDSPSLSPSSPGSSISGPYIPISTCFTGKRTPNTSSSFPFGDDIPPLRVSDNHRSSIPNEMAPSIPVICPDSQPPLMQAPSPPAVNTGAIPRETYDGHRQLRPSGTTSEDTLSVKSPLGTDGSSVFSEDELPSHSNKTETKFFSEGSRIVTGNTYSKEGHQETPAGGVGTLVSDLHGIGLSDDDHQMAAPPRPPKPAHLAEIPHQTYQNLESVSRTALVRKNSSNEKMKNGLGCSLTISDVNIVASGPEPSPASVNSSLPPSSPREISEEPHGVVIRSQQFSEAASPKSADRPKQRYCFNNTVLTPKQSQVFSYDLRHHDKLGDHEPIDPRISPAGAYSNISQTNRSPPAVDRGLKPRKTSEGSNLGSSDLSPPPSGGGMSDLFGAVGGSPALPSSAPPVVDRNLKPVKIPPEPTTRFVLEPAPTRNMKHKSRPAPSPTPPLMHNGRGNTDSGEENDLVSSPDSRRNSSNAEEQCPTRHLQELKYLDLDHATRNPQTPKPNKTIVAPPPSVDYREVDFFKTYAFNKCKEKVEDTYRKNQ</sequence>
<evidence type="ECO:0000313" key="4">
    <source>
        <dbReference type="Proteomes" id="UP001487740"/>
    </source>
</evidence>
<feature type="compositionally biased region" description="Basic and acidic residues" evidence="1">
    <location>
        <begin position="799"/>
        <end position="816"/>
    </location>
</feature>
<gene>
    <name evidence="3" type="ORF">O3P69_007268</name>
</gene>
<dbReference type="InterPro" id="IPR027417">
    <property type="entry name" value="P-loop_NTPase"/>
</dbReference>
<dbReference type="SMART" id="SM00175">
    <property type="entry name" value="RAB"/>
    <property type="match status" value="1"/>
</dbReference>
<feature type="compositionally biased region" description="Polar residues" evidence="1">
    <location>
        <begin position="427"/>
        <end position="438"/>
    </location>
</feature>
<proteinExistence type="predicted"/>
<dbReference type="Pfam" id="PF00071">
    <property type="entry name" value="Ras"/>
    <property type="match status" value="1"/>
</dbReference>
<dbReference type="FunFam" id="3.40.50.300:FF:001447">
    <property type="entry name" value="Ras-related protein Rab-1B"/>
    <property type="match status" value="1"/>
</dbReference>
<dbReference type="GO" id="GO:0003924">
    <property type="term" value="F:GTPase activity"/>
    <property type="evidence" value="ECO:0007669"/>
    <property type="project" value="InterPro"/>
</dbReference>
<evidence type="ECO:0000313" key="3">
    <source>
        <dbReference type="EMBL" id="KAK8406503.1"/>
    </source>
</evidence>
<dbReference type="Gene3D" id="2.30.29.30">
    <property type="entry name" value="Pleckstrin-homology domain (PH domain)/Phosphotyrosine-binding domain (PTB)"/>
    <property type="match status" value="1"/>
</dbReference>
<dbReference type="GO" id="GO:0005737">
    <property type="term" value="C:cytoplasm"/>
    <property type="evidence" value="ECO:0007669"/>
    <property type="project" value="TreeGrafter"/>
</dbReference>
<dbReference type="Pfam" id="PF00169">
    <property type="entry name" value="PH"/>
    <property type="match status" value="1"/>
</dbReference>
<reference evidence="3 4" key="1">
    <citation type="submission" date="2023-03" db="EMBL/GenBank/DDBJ databases">
        <title>High-quality genome of Scylla paramamosain provides insights in environmental adaptation.</title>
        <authorList>
            <person name="Zhang L."/>
        </authorList>
    </citation>
    <scope>NUCLEOTIDE SEQUENCE [LARGE SCALE GENOMIC DNA]</scope>
    <source>
        <strain evidence="3">LZ_2023a</strain>
        <tissue evidence="3">Muscle</tissue>
    </source>
</reference>